<reference evidence="2 3" key="1">
    <citation type="journal article" date="2010" name="Nature">
        <title>Genome sequencing and analysis of the model grass Brachypodium distachyon.</title>
        <authorList>
            <consortium name="International Brachypodium Initiative"/>
        </authorList>
    </citation>
    <scope>NUCLEOTIDE SEQUENCE [LARGE SCALE GENOMIC DNA]</scope>
    <source>
        <strain evidence="2">Bd21</strain>
        <strain evidence="3">cv. Bd21</strain>
    </source>
</reference>
<name>A0A0Q3K1L8_BRADI</name>
<reference evidence="2" key="2">
    <citation type="submission" date="2017-06" db="EMBL/GenBank/DDBJ databases">
        <title>WGS assembly of Brachypodium distachyon.</title>
        <authorList>
            <consortium name="The International Brachypodium Initiative"/>
            <person name="Lucas S."/>
            <person name="Harmon-Smith M."/>
            <person name="Lail K."/>
            <person name="Tice H."/>
            <person name="Grimwood J."/>
            <person name="Bruce D."/>
            <person name="Barry K."/>
            <person name="Shu S."/>
            <person name="Lindquist E."/>
            <person name="Wang M."/>
            <person name="Pitluck S."/>
            <person name="Vogel J.P."/>
            <person name="Garvin D.F."/>
            <person name="Mockler T.C."/>
            <person name="Schmutz J."/>
            <person name="Rokhsar D."/>
            <person name="Bevan M.W."/>
        </authorList>
    </citation>
    <scope>NUCLEOTIDE SEQUENCE</scope>
    <source>
        <strain evidence="2">Bd21</strain>
    </source>
</reference>
<evidence type="ECO:0000313" key="4">
    <source>
        <dbReference type="Proteomes" id="UP000008810"/>
    </source>
</evidence>
<dbReference type="GeneID" id="104581549"/>
<dbReference type="AlphaFoldDB" id="A0A0Q3K1L8"/>
<reference evidence="3" key="3">
    <citation type="submission" date="2018-08" db="UniProtKB">
        <authorList>
            <consortium name="EnsemblPlants"/>
        </authorList>
    </citation>
    <scope>IDENTIFICATION</scope>
    <source>
        <strain evidence="3">cv. Bd21</strain>
    </source>
</reference>
<evidence type="ECO:0000313" key="3">
    <source>
        <dbReference type="EnsemblPlants" id="KQK18116"/>
    </source>
</evidence>
<dbReference type="KEGG" id="bdi:104581549"/>
<proteinExistence type="predicted"/>
<dbReference type="RefSeq" id="XP_010227647.1">
    <property type="nucleotide sequence ID" value="XM_010229345.3"/>
</dbReference>
<feature type="compositionally biased region" description="Basic and acidic residues" evidence="1">
    <location>
        <begin position="1"/>
        <end position="10"/>
    </location>
</feature>
<gene>
    <name evidence="3" type="primary">LOC104581549</name>
    <name evidence="2" type="ORF">BRADI_1g38905v3</name>
</gene>
<dbReference type="EnsemblPlants" id="KQK18116">
    <property type="protein sequence ID" value="KQK18116"/>
    <property type="gene ID" value="BRADI_1g38905v3"/>
</dbReference>
<keyword evidence="4" id="KW-1185">Reference proteome</keyword>
<evidence type="ECO:0000256" key="1">
    <source>
        <dbReference type="SAM" id="MobiDB-lite"/>
    </source>
</evidence>
<feature type="region of interest" description="Disordered" evidence="1">
    <location>
        <begin position="1"/>
        <end position="20"/>
    </location>
</feature>
<accession>A0A0Q3K1L8</accession>
<dbReference type="OrthoDB" id="690581at2759"/>
<dbReference type="EMBL" id="CM000880">
    <property type="protein sequence ID" value="KQK18116.1"/>
    <property type="molecule type" value="Genomic_DNA"/>
</dbReference>
<sequence>MAVDRSDNKENLPPATAPSSAVGRLHGIAVKSCKLKRLSKARRRVPLRDITNLFVAVESAVPVLQQELPQPPEVTAEVPQAQPAIKNGLAAGGAASKPVRYSLRKWFR</sequence>
<evidence type="ECO:0000313" key="2">
    <source>
        <dbReference type="EMBL" id="KQK18116.1"/>
    </source>
</evidence>
<protein>
    <submittedName>
        <fullName evidence="2 3">Uncharacterized protein</fullName>
    </submittedName>
</protein>
<organism evidence="2">
    <name type="scientific">Brachypodium distachyon</name>
    <name type="common">Purple false brome</name>
    <name type="synonym">Trachynia distachya</name>
    <dbReference type="NCBI Taxonomy" id="15368"/>
    <lineage>
        <taxon>Eukaryota</taxon>
        <taxon>Viridiplantae</taxon>
        <taxon>Streptophyta</taxon>
        <taxon>Embryophyta</taxon>
        <taxon>Tracheophyta</taxon>
        <taxon>Spermatophyta</taxon>
        <taxon>Magnoliopsida</taxon>
        <taxon>Liliopsida</taxon>
        <taxon>Poales</taxon>
        <taxon>Poaceae</taxon>
        <taxon>BOP clade</taxon>
        <taxon>Pooideae</taxon>
        <taxon>Stipodae</taxon>
        <taxon>Brachypodieae</taxon>
        <taxon>Brachypodium</taxon>
    </lineage>
</organism>
<dbReference type="Proteomes" id="UP000008810">
    <property type="component" value="Chromosome 1"/>
</dbReference>
<dbReference type="Gramene" id="KQK18116">
    <property type="protein sequence ID" value="KQK18116"/>
    <property type="gene ID" value="BRADI_1g38905v3"/>
</dbReference>